<dbReference type="CDD" id="cd04488">
    <property type="entry name" value="RecG_wedge_OBF"/>
    <property type="match status" value="1"/>
</dbReference>
<proteinExistence type="predicted"/>
<accession>A0A6J7IB43</accession>
<dbReference type="AlphaFoldDB" id="A0A6J7IB43"/>
<reference evidence="1" key="1">
    <citation type="submission" date="2020-05" db="EMBL/GenBank/DDBJ databases">
        <authorList>
            <person name="Chiriac C."/>
            <person name="Salcher M."/>
            <person name="Ghai R."/>
            <person name="Kavagutti S V."/>
        </authorList>
    </citation>
    <scope>NUCLEOTIDE SEQUENCE</scope>
</reference>
<dbReference type="InterPro" id="IPR012340">
    <property type="entry name" value="NA-bd_OB-fold"/>
</dbReference>
<dbReference type="SUPFAM" id="SSF50249">
    <property type="entry name" value="Nucleic acid-binding proteins"/>
    <property type="match status" value="1"/>
</dbReference>
<dbReference type="Gene3D" id="2.40.50.140">
    <property type="entry name" value="Nucleic acid-binding proteins"/>
    <property type="match status" value="1"/>
</dbReference>
<name>A0A6J7IB43_9ZZZZ</name>
<gene>
    <name evidence="1" type="ORF">UFOPK3772_00069</name>
</gene>
<protein>
    <submittedName>
        <fullName evidence="1">Unannotated protein</fullName>
    </submittedName>
</protein>
<sequence>MGIALWDRLMTSRADQEASELQRESEGRECGRICDCSPGDTVTIAGTVRSITFRPRTELPSLEIDLYDGTGCIRVIWLGRRRILGISAGRRLVVTGRLNQVAGEPVVYNPRYELKPMVA</sequence>
<dbReference type="EMBL" id="CAFBNE010000002">
    <property type="protein sequence ID" value="CAB4927960.1"/>
    <property type="molecule type" value="Genomic_DNA"/>
</dbReference>
<organism evidence="1">
    <name type="scientific">freshwater metagenome</name>
    <dbReference type="NCBI Taxonomy" id="449393"/>
    <lineage>
        <taxon>unclassified sequences</taxon>
        <taxon>metagenomes</taxon>
        <taxon>ecological metagenomes</taxon>
    </lineage>
</organism>
<evidence type="ECO:0000313" key="1">
    <source>
        <dbReference type="EMBL" id="CAB4927960.1"/>
    </source>
</evidence>